<dbReference type="PANTHER" id="PTHR19879">
    <property type="entry name" value="TRANSCRIPTION INITIATION FACTOR TFIID"/>
    <property type="match status" value="1"/>
</dbReference>
<dbReference type="PANTHER" id="PTHR19879:SF9">
    <property type="entry name" value="TRANSCRIPTION INITIATION FACTOR TFIID SUBUNIT 5"/>
    <property type="match status" value="1"/>
</dbReference>
<dbReference type="Pfam" id="PF07676">
    <property type="entry name" value="PD40"/>
    <property type="match status" value="1"/>
</dbReference>
<proteinExistence type="predicted"/>
<dbReference type="InterPro" id="IPR011659">
    <property type="entry name" value="WD40"/>
</dbReference>
<protein>
    <submittedName>
        <fullName evidence="1">Uncharacterized protein</fullName>
    </submittedName>
</protein>
<reference evidence="1 2" key="1">
    <citation type="journal article" date="2019" name="Int. J. Syst. Evol. Microbiol.">
        <title>Capsulimonas corticalis gen. nov., sp. nov., an aerobic capsulated bacterium, of a novel bacterial order, Capsulimonadales ord. nov., of the class Armatimonadia of the phylum Armatimonadetes.</title>
        <authorList>
            <person name="Li J."/>
            <person name="Kudo C."/>
            <person name="Tonouchi A."/>
        </authorList>
    </citation>
    <scope>NUCLEOTIDE SEQUENCE [LARGE SCALE GENOMIC DNA]</scope>
    <source>
        <strain evidence="1 2">AX-7</strain>
    </source>
</reference>
<dbReference type="RefSeq" id="WP_119320991.1">
    <property type="nucleotide sequence ID" value="NZ_AP025739.1"/>
</dbReference>
<keyword evidence="2" id="KW-1185">Reference proteome</keyword>
<evidence type="ECO:0000313" key="2">
    <source>
        <dbReference type="Proteomes" id="UP000287394"/>
    </source>
</evidence>
<organism evidence="1 2">
    <name type="scientific">Capsulimonas corticalis</name>
    <dbReference type="NCBI Taxonomy" id="2219043"/>
    <lineage>
        <taxon>Bacteria</taxon>
        <taxon>Bacillati</taxon>
        <taxon>Armatimonadota</taxon>
        <taxon>Armatimonadia</taxon>
        <taxon>Capsulimonadales</taxon>
        <taxon>Capsulimonadaceae</taxon>
        <taxon>Capsulimonas</taxon>
    </lineage>
</organism>
<dbReference type="InterPro" id="IPR011044">
    <property type="entry name" value="Quino_amine_DH_bsu"/>
</dbReference>
<dbReference type="InterPro" id="IPR015943">
    <property type="entry name" value="WD40/YVTN_repeat-like_dom_sf"/>
</dbReference>
<accession>A0A402CUC4</accession>
<evidence type="ECO:0000313" key="1">
    <source>
        <dbReference type="EMBL" id="BDI28936.1"/>
    </source>
</evidence>
<name>A0A402CUC4_9BACT</name>
<gene>
    <name evidence="1" type="ORF">CCAX7_009870</name>
</gene>
<dbReference type="KEGG" id="ccot:CCAX7_009870"/>
<dbReference type="Proteomes" id="UP000287394">
    <property type="component" value="Chromosome"/>
</dbReference>
<dbReference type="OrthoDB" id="145213at2"/>
<dbReference type="EMBL" id="AP025739">
    <property type="protein sequence ID" value="BDI28936.1"/>
    <property type="molecule type" value="Genomic_DNA"/>
</dbReference>
<dbReference type="SUPFAM" id="SSF50969">
    <property type="entry name" value="YVTN repeat-like/Quinoprotein amine dehydrogenase"/>
    <property type="match status" value="1"/>
</dbReference>
<dbReference type="AlphaFoldDB" id="A0A402CUC4"/>
<sequence length="339" mass="37055">MRLRSSQYLAFVGLVPPILFVCASAQGAPRESGFAPPHSSDFIYSPDGKSIAAIHVDANSFPKDVLIWDVRTQAIRHTITLPHHNEPAQVVYSRDSRLLAISVSSVFDSEVELYDARTATRIRAIASPSLGEITSLNFSPNGKVLAIAAFTETEKASGKDRVSLWRVSTGKSGVILGDDQHGIVSAPAFSPDGKTLATLDGEGAISFRNVRNWRIRSSIALHSVSPNTGYHQQCMTFSKNGERLLISGDRVSVYNVRTHRLLWEQMPPDGYTEDYLAAFSPNGDTVAYSKRGEKSLRICESQTGKVLREIQISDSTLHSPIFSPNGKWMTASGLPVKLP</sequence>
<dbReference type="Gene3D" id="2.130.10.10">
    <property type="entry name" value="YVTN repeat-like/Quinoprotein amine dehydrogenase"/>
    <property type="match status" value="1"/>
</dbReference>